<feature type="transmembrane region" description="Helical" evidence="1">
    <location>
        <begin position="22"/>
        <end position="39"/>
    </location>
</feature>
<name>A0A7S1BM27_9STRA</name>
<dbReference type="AlphaFoldDB" id="A0A7S1BM27"/>
<keyword evidence="1" id="KW-1133">Transmembrane helix</keyword>
<dbReference type="EMBL" id="HBFR01023400">
    <property type="protein sequence ID" value="CAD8889582.1"/>
    <property type="molecule type" value="Transcribed_RNA"/>
</dbReference>
<organism evidence="2">
    <name type="scientific">Corethron hystrix</name>
    <dbReference type="NCBI Taxonomy" id="216773"/>
    <lineage>
        <taxon>Eukaryota</taxon>
        <taxon>Sar</taxon>
        <taxon>Stramenopiles</taxon>
        <taxon>Ochrophyta</taxon>
        <taxon>Bacillariophyta</taxon>
        <taxon>Coscinodiscophyceae</taxon>
        <taxon>Corethrophycidae</taxon>
        <taxon>Corethrales</taxon>
        <taxon>Corethraceae</taxon>
        <taxon>Corethron</taxon>
    </lineage>
</organism>
<keyword evidence="1" id="KW-0812">Transmembrane</keyword>
<sequence length="257" mass="29082">MSSSLCCNVEKAQLLRTVHRQYFTAYFVVALYAISFVAGKKEEAIVSHKVIQESLRGSRRQGATVISRDIQSLISPSSASKTDSKRLHVSLLSTKDRAMKDAELVSGSCYKIKSSFTKQYLYINSNGFLASIDSQPEHPQIFCIKRVSDNQFELTAENVDGSRRLLKLPGTRSNGTDSVDFRFFRQNDGTYILKYGKKKQLMDNGYNKVRVAKPLKCFDCAKFKFEFKIESSADSFLPVGERFHIDVLPETRYLAPP</sequence>
<evidence type="ECO:0000313" key="2">
    <source>
        <dbReference type="EMBL" id="CAD8889582.1"/>
    </source>
</evidence>
<proteinExistence type="predicted"/>
<protein>
    <submittedName>
        <fullName evidence="2">Uncharacterized protein</fullName>
    </submittedName>
</protein>
<gene>
    <name evidence="2" type="ORF">CHYS00102_LOCUS16787</name>
</gene>
<reference evidence="2" key="1">
    <citation type="submission" date="2021-01" db="EMBL/GenBank/DDBJ databases">
        <authorList>
            <person name="Corre E."/>
            <person name="Pelletier E."/>
            <person name="Niang G."/>
            <person name="Scheremetjew M."/>
            <person name="Finn R."/>
            <person name="Kale V."/>
            <person name="Holt S."/>
            <person name="Cochrane G."/>
            <person name="Meng A."/>
            <person name="Brown T."/>
            <person name="Cohen L."/>
        </authorList>
    </citation>
    <scope>NUCLEOTIDE SEQUENCE</scope>
    <source>
        <strain evidence="2">308</strain>
    </source>
</reference>
<evidence type="ECO:0000256" key="1">
    <source>
        <dbReference type="SAM" id="Phobius"/>
    </source>
</evidence>
<keyword evidence="1" id="KW-0472">Membrane</keyword>
<accession>A0A7S1BM27</accession>